<evidence type="ECO:0000256" key="6">
    <source>
        <dbReference type="ARBA" id="ARBA00023136"/>
    </source>
</evidence>
<dbReference type="NCBIfam" id="TIGR00797">
    <property type="entry name" value="matE"/>
    <property type="match status" value="1"/>
</dbReference>
<feature type="transmembrane region" description="Helical" evidence="7">
    <location>
        <begin position="283"/>
        <end position="310"/>
    </location>
</feature>
<dbReference type="InterPro" id="IPR002528">
    <property type="entry name" value="MATE_fam"/>
</dbReference>
<keyword evidence="2" id="KW-0813">Transport</keyword>
<dbReference type="RefSeq" id="WP_214419280.1">
    <property type="nucleotide sequence ID" value="NZ_CP075546.1"/>
</dbReference>
<proteinExistence type="predicted"/>
<dbReference type="GO" id="GO:0005886">
    <property type="term" value="C:plasma membrane"/>
    <property type="evidence" value="ECO:0007669"/>
    <property type="project" value="UniProtKB-SubCell"/>
</dbReference>
<accession>A0A8E7EJC1</accession>
<feature type="transmembrane region" description="Helical" evidence="7">
    <location>
        <begin position="21"/>
        <end position="41"/>
    </location>
</feature>
<keyword evidence="9" id="KW-1185">Reference proteome</keyword>
<evidence type="ECO:0000256" key="5">
    <source>
        <dbReference type="ARBA" id="ARBA00022989"/>
    </source>
</evidence>
<keyword evidence="4 7" id="KW-0812">Transmembrane</keyword>
<dbReference type="EMBL" id="CP075546">
    <property type="protein sequence ID" value="QVV88471.1"/>
    <property type="molecule type" value="Genomic_DNA"/>
</dbReference>
<sequence>MDHESDTTGVTLLKGDPKIAIIKLSIPMIVAMLLMSTYNLVNAVWVAGLGADALAAVGFITPLFMILVGLANGLGAGATSVISRRIGAGDRNGAHATAVQAVLMSIAISIAISFLLIAFSRPLMILFGAGNTVDLAVEYGNIVFAGTILILFTNVGYGILRGEGDTKRTMYVMGAASIINIVLDPIFIYYMNWGIAGAAWGMIVSLVLIASVQIYWFCIKKDTYITLSKHVDIRETRHIKDVLAIGLPASCEFFLMAILAVFINILLVMVANTDAVAVYTAGWRVIMFAIIPLVAISTSVVAVTGAAFGGRHFEKFPVIHNFSVFLGIVIATIIAILTWLFADQISFIFSYSAEGAHLAPSIAAFLATMCIFYPFVSPGIMSSSVFQGTGRGLSSLLLNVLREIVFMASAAYLLGVVLGYGEHGIWWGLIIGDILGGITGYVWVRFYISRIIRYT</sequence>
<evidence type="ECO:0000256" key="3">
    <source>
        <dbReference type="ARBA" id="ARBA00022475"/>
    </source>
</evidence>
<dbReference type="GeneID" id="65098370"/>
<dbReference type="InterPro" id="IPR052031">
    <property type="entry name" value="Membrane_Transporter-Flippase"/>
</dbReference>
<feature type="transmembrane region" description="Helical" evidence="7">
    <location>
        <begin position="172"/>
        <end position="191"/>
    </location>
</feature>
<dbReference type="AlphaFoldDB" id="A0A8E7EJC1"/>
<evidence type="ECO:0000256" key="4">
    <source>
        <dbReference type="ARBA" id="ARBA00022692"/>
    </source>
</evidence>
<keyword evidence="5 7" id="KW-1133">Transmembrane helix</keyword>
<evidence type="ECO:0000313" key="9">
    <source>
        <dbReference type="Proteomes" id="UP000680656"/>
    </source>
</evidence>
<feature type="transmembrane region" description="Helical" evidence="7">
    <location>
        <begin position="242"/>
        <end position="271"/>
    </location>
</feature>
<keyword evidence="6 7" id="KW-0472">Membrane</keyword>
<dbReference type="Proteomes" id="UP000680656">
    <property type="component" value="Chromosome"/>
</dbReference>
<dbReference type="GO" id="GO:0015297">
    <property type="term" value="F:antiporter activity"/>
    <property type="evidence" value="ECO:0007669"/>
    <property type="project" value="InterPro"/>
</dbReference>
<feature type="transmembrane region" description="Helical" evidence="7">
    <location>
        <begin position="197"/>
        <end position="219"/>
    </location>
</feature>
<dbReference type="CDD" id="cd13147">
    <property type="entry name" value="MATE_MJ0709_like"/>
    <property type="match status" value="1"/>
</dbReference>
<evidence type="ECO:0000256" key="1">
    <source>
        <dbReference type="ARBA" id="ARBA00004651"/>
    </source>
</evidence>
<feature type="transmembrane region" description="Helical" evidence="7">
    <location>
        <begin position="139"/>
        <end position="160"/>
    </location>
</feature>
<reference evidence="8 9" key="1">
    <citation type="submission" date="2021-05" db="EMBL/GenBank/DDBJ databases">
        <title>A novel Methanospirillum isolate from a pyrite-forming mixed culture.</title>
        <authorList>
            <person name="Bunk B."/>
            <person name="Sproer C."/>
            <person name="Spring S."/>
            <person name="Pester M."/>
        </authorList>
    </citation>
    <scope>NUCLEOTIDE SEQUENCE [LARGE SCALE GENOMIC DNA]</scope>
    <source>
        <strain evidence="8 9">J.3.6.1-F.2.7.3</strain>
    </source>
</reference>
<evidence type="ECO:0000256" key="7">
    <source>
        <dbReference type="SAM" id="Phobius"/>
    </source>
</evidence>
<keyword evidence="3" id="KW-1003">Cell membrane</keyword>
<dbReference type="GO" id="GO:0042910">
    <property type="term" value="F:xenobiotic transmembrane transporter activity"/>
    <property type="evidence" value="ECO:0007669"/>
    <property type="project" value="InterPro"/>
</dbReference>
<dbReference type="InterPro" id="IPR048279">
    <property type="entry name" value="MdtK-like"/>
</dbReference>
<evidence type="ECO:0000256" key="2">
    <source>
        <dbReference type="ARBA" id="ARBA00022448"/>
    </source>
</evidence>
<dbReference type="PANTHER" id="PTHR43549:SF2">
    <property type="entry name" value="MULTIDRUG RESISTANCE PROTEIN NORM-RELATED"/>
    <property type="match status" value="1"/>
</dbReference>
<protein>
    <submittedName>
        <fullName evidence="8">MATE family efflux transporter</fullName>
    </submittedName>
</protein>
<dbReference type="Pfam" id="PF01554">
    <property type="entry name" value="MatE"/>
    <property type="match status" value="2"/>
</dbReference>
<comment type="subcellular location">
    <subcellularLocation>
        <location evidence="1">Cell membrane</location>
        <topology evidence="1">Multi-pass membrane protein</topology>
    </subcellularLocation>
</comment>
<name>A0A8E7EJC1_9EURY</name>
<dbReference type="PIRSF" id="PIRSF006603">
    <property type="entry name" value="DinF"/>
    <property type="match status" value="1"/>
</dbReference>
<feature type="transmembrane region" description="Helical" evidence="7">
    <location>
        <begin position="357"/>
        <end position="376"/>
    </location>
</feature>
<feature type="transmembrane region" description="Helical" evidence="7">
    <location>
        <begin position="424"/>
        <end position="444"/>
    </location>
</feature>
<feature type="transmembrane region" description="Helical" evidence="7">
    <location>
        <begin position="322"/>
        <end position="342"/>
    </location>
</feature>
<feature type="transmembrane region" description="Helical" evidence="7">
    <location>
        <begin position="53"/>
        <end position="75"/>
    </location>
</feature>
<gene>
    <name evidence="8" type="ORF">KHC33_14260</name>
</gene>
<dbReference type="KEGG" id="mrtj:KHC33_14260"/>
<feature type="transmembrane region" description="Helical" evidence="7">
    <location>
        <begin position="96"/>
        <end position="119"/>
    </location>
</feature>
<organism evidence="8 9">
    <name type="scientific">Methanospirillum purgamenti</name>
    <dbReference type="NCBI Taxonomy" id="2834276"/>
    <lineage>
        <taxon>Archaea</taxon>
        <taxon>Methanobacteriati</taxon>
        <taxon>Methanobacteriota</taxon>
        <taxon>Stenosarchaea group</taxon>
        <taxon>Methanomicrobia</taxon>
        <taxon>Methanomicrobiales</taxon>
        <taxon>Methanospirillaceae</taxon>
        <taxon>Methanospirillum</taxon>
    </lineage>
</organism>
<evidence type="ECO:0000313" key="8">
    <source>
        <dbReference type="EMBL" id="QVV88471.1"/>
    </source>
</evidence>
<feature type="transmembrane region" description="Helical" evidence="7">
    <location>
        <begin position="396"/>
        <end position="418"/>
    </location>
</feature>
<dbReference type="PANTHER" id="PTHR43549">
    <property type="entry name" value="MULTIDRUG RESISTANCE PROTEIN YPNP-RELATED"/>
    <property type="match status" value="1"/>
</dbReference>